<dbReference type="PaxDb" id="289377-HL41_08070"/>
<proteinExistence type="predicted"/>
<dbReference type="eggNOG" id="COG1504">
    <property type="taxonomic scope" value="Bacteria"/>
</dbReference>
<organism evidence="1 2">
    <name type="scientific">Thermodesulfobacterium commune DSM 2178</name>
    <dbReference type="NCBI Taxonomy" id="289377"/>
    <lineage>
        <taxon>Bacteria</taxon>
        <taxon>Pseudomonadati</taxon>
        <taxon>Thermodesulfobacteriota</taxon>
        <taxon>Thermodesulfobacteria</taxon>
        <taxon>Thermodesulfobacteriales</taxon>
        <taxon>Thermodesulfobacteriaceae</taxon>
        <taxon>Thermodesulfobacterium</taxon>
    </lineage>
</organism>
<accession>A0A075X0W3</accession>
<evidence type="ECO:0000313" key="1">
    <source>
        <dbReference type="EMBL" id="AIH04617.1"/>
    </source>
</evidence>
<dbReference type="Gene3D" id="3.40.1230.10">
    <property type="entry name" value="MTH938-like"/>
    <property type="match status" value="1"/>
</dbReference>
<dbReference type="GO" id="GO:0005737">
    <property type="term" value="C:cytoplasm"/>
    <property type="evidence" value="ECO:0007669"/>
    <property type="project" value="TreeGrafter"/>
</dbReference>
<dbReference type="STRING" id="289377.HL41_08070"/>
<dbReference type="InterPro" id="IPR036748">
    <property type="entry name" value="MTH938-like_sf"/>
</dbReference>
<dbReference type="HOGENOM" id="CLU_074390_5_1_0"/>
<sequence length="117" mass="13313">MIEHYSFGSLTFKGQNYTKDLIILCTQEEEKIFSSWWRKEGHKLHVEDLADIWDKGIKFLIVGMGANGLMQVTQEVKEKAKELGIILEAYPTAQATQRFNELYSQGVSLAGAFHLTC</sequence>
<dbReference type="SUPFAM" id="SSF64076">
    <property type="entry name" value="MTH938-like"/>
    <property type="match status" value="1"/>
</dbReference>
<dbReference type="KEGG" id="tcm:HL41_08070"/>
<keyword evidence="2" id="KW-1185">Reference proteome</keyword>
<evidence type="ECO:0000313" key="2">
    <source>
        <dbReference type="Proteomes" id="UP000028481"/>
    </source>
</evidence>
<dbReference type="Pfam" id="PF04430">
    <property type="entry name" value="DUF498"/>
    <property type="match status" value="1"/>
</dbReference>
<dbReference type="PANTHER" id="PTHR15811:SF5">
    <property type="entry name" value="MTH938 DOMAIN-CONTAINING PROTEIN"/>
    <property type="match status" value="1"/>
</dbReference>
<dbReference type="AlphaFoldDB" id="A0A075X0W3"/>
<dbReference type="EMBL" id="CP008796">
    <property type="protein sequence ID" value="AIH04617.1"/>
    <property type="molecule type" value="Genomic_DNA"/>
</dbReference>
<dbReference type="Proteomes" id="UP000028481">
    <property type="component" value="Chromosome"/>
</dbReference>
<dbReference type="InterPro" id="IPR007523">
    <property type="entry name" value="NDUFAF3/AAMDC"/>
</dbReference>
<reference evidence="1 2" key="1">
    <citation type="journal article" date="2015" name="Genome Announc.">
        <title>Genome Sequence of a Sulfate-Reducing Thermophilic Bacterium, Thermodesulfobacterium commune DSM 2178T (Phylum Thermodesulfobacteria).</title>
        <authorList>
            <person name="Bhatnagar S."/>
            <person name="Badger J.H."/>
            <person name="Madupu R."/>
            <person name="Khouri H.M."/>
            <person name="O'Connor E.M."/>
            <person name="Robb F.T."/>
            <person name="Ward N.L."/>
            <person name="Eisen J.A."/>
        </authorList>
    </citation>
    <scope>NUCLEOTIDE SEQUENCE [LARGE SCALE GENOMIC DNA]</scope>
    <source>
        <strain evidence="1 2">DSM 2178</strain>
    </source>
</reference>
<protein>
    <submittedName>
        <fullName evidence="1">Uncharacterized protein</fullName>
    </submittedName>
</protein>
<dbReference type="OrthoDB" id="1724272at2"/>
<dbReference type="RefSeq" id="WP_038060559.1">
    <property type="nucleotide sequence ID" value="NZ_CP008796.1"/>
</dbReference>
<name>A0A075X0W3_9BACT</name>
<gene>
    <name evidence="1" type="ORF">HL41_08070</name>
</gene>
<dbReference type="PANTHER" id="PTHR15811">
    <property type="entry name" value="MTH938 DOMAIN-CONTAINING PROTEIN"/>
    <property type="match status" value="1"/>
</dbReference>